<evidence type="ECO:0000313" key="4">
    <source>
        <dbReference type="Proteomes" id="UP001205311"/>
    </source>
</evidence>
<gene>
    <name evidence="3" type="ORF">LX15_004144</name>
</gene>
<reference evidence="3 4" key="1">
    <citation type="submission" date="2022-06" db="EMBL/GenBank/DDBJ databases">
        <title>Genomic Encyclopedia of Archaeal and Bacterial Type Strains, Phase II (KMG-II): from individual species to whole genera.</title>
        <authorList>
            <person name="Goeker M."/>
        </authorList>
    </citation>
    <scope>NUCLEOTIDE SEQUENCE [LARGE SCALE GENOMIC DNA]</scope>
    <source>
        <strain evidence="3 4">DSM 40477</strain>
    </source>
</reference>
<feature type="chain" id="PRO_5047489965" description="Secreted protein" evidence="2">
    <location>
        <begin position="32"/>
        <end position="409"/>
    </location>
</feature>
<proteinExistence type="predicted"/>
<dbReference type="EMBL" id="JAMTCP010000026">
    <property type="protein sequence ID" value="MCP2260430.1"/>
    <property type="molecule type" value="Genomic_DNA"/>
</dbReference>
<evidence type="ECO:0000313" key="3">
    <source>
        <dbReference type="EMBL" id="MCP2260430.1"/>
    </source>
</evidence>
<dbReference type="Proteomes" id="UP001205311">
    <property type="component" value="Unassembled WGS sequence"/>
</dbReference>
<accession>A0ABT1HY69</accession>
<evidence type="ECO:0000256" key="2">
    <source>
        <dbReference type="SAM" id="SignalP"/>
    </source>
</evidence>
<comment type="caution">
    <text evidence="3">The sequence shown here is derived from an EMBL/GenBank/DDBJ whole genome shotgun (WGS) entry which is preliminary data.</text>
</comment>
<sequence length="409" mass="43780">MRVVDVPWHRVLPALVVGVLALPVSPPTASAATTWVADLSRVDGDDSDVVVERGTVRLAGRGRADVGVPGAGRTGMMVLPPRGFAAPVNRIAAELVGATPHGAELAVDVRGRRRDGRWTEWVEARPGHPAVLDEATNTVQARAVLSAPAGGAGPELRRLSLTADATSTTPREGEEETSSEAGGDKPGPPASFRVYATREGLVGGKTANGHIIAERDHFAALPSRRGLAPRDTGDYTVSVCADSGRCEWAPVWDVGPWNTKDDHWNADREMWQDLPRGKPQAQAAYEDGHNGGRDQFGRTVRNPAGIDLADGMFWDGLRLMANEWVTVTYVWTGSGPRGTVNGDDVITVHSRPQVIPETENGMATPRAQVPIECETTGEHADGSNKWLRIGHERFVPRGRVDVTGDVPPC</sequence>
<organism evidence="3 4">
    <name type="scientific">Streptoalloteichus tenebrarius (strain ATCC 17920 / DSM 40477 / JCM 4838 / CBS 697.72 / NBRC 16177 / NCIMB 11028 / NRRL B-12390 / A12253. 1 / ISP 5477)</name>
    <name type="common">Streptomyces tenebrarius</name>
    <dbReference type="NCBI Taxonomy" id="1933"/>
    <lineage>
        <taxon>Bacteria</taxon>
        <taxon>Bacillati</taxon>
        <taxon>Actinomycetota</taxon>
        <taxon>Actinomycetes</taxon>
        <taxon>Pseudonocardiales</taxon>
        <taxon>Pseudonocardiaceae</taxon>
        <taxon>Streptoalloteichus</taxon>
    </lineage>
</organism>
<feature type="region of interest" description="Disordered" evidence="1">
    <location>
        <begin position="148"/>
        <end position="192"/>
    </location>
</feature>
<keyword evidence="2" id="KW-0732">Signal</keyword>
<evidence type="ECO:0008006" key="5">
    <source>
        <dbReference type="Google" id="ProtNLM"/>
    </source>
</evidence>
<dbReference type="RefSeq" id="WP_253671274.1">
    <property type="nucleotide sequence ID" value="NZ_JAMTCP010000026.1"/>
</dbReference>
<feature type="signal peptide" evidence="2">
    <location>
        <begin position="1"/>
        <end position="31"/>
    </location>
</feature>
<evidence type="ECO:0000256" key="1">
    <source>
        <dbReference type="SAM" id="MobiDB-lite"/>
    </source>
</evidence>
<protein>
    <recommendedName>
        <fullName evidence="5">Secreted protein</fullName>
    </recommendedName>
</protein>
<name>A0ABT1HY69_STRSD</name>
<keyword evidence="4" id="KW-1185">Reference proteome</keyword>